<dbReference type="EMBL" id="KL402733">
    <property type="protein sequence ID" value="KEH17563.1"/>
    <property type="molecule type" value="Genomic_DNA"/>
</dbReference>
<evidence type="ECO:0000313" key="3">
    <source>
        <dbReference type="Proteomes" id="UP000002051"/>
    </source>
</evidence>
<dbReference type="EnsemblPlants" id="KEH17563">
    <property type="protein sequence ID" value="KEH17563"/>
    <property type="gene ID" value="MTR_0008s0460"/>
</dbReference>
<protein>
    <recommendedName>
        <fullName evidence="4">OTU domain-containing protein</fullName>
    </recommendedName>
</protein>
<reference evidence="1 3" key="2">
    <citation type="journal article" date="2014" name="BMC Genomics">
        <title>An improved genome release (version Mt4.0) for the model legume Medicago truncatula.</title>
        <authorList>
            <person name="Tang H."/>
            <person name="Krishnakumar V."/>
            <person name="Bidwell S."/>
            <person name="Rosen B."/>
            <person name="Chan A."/>
            <person name="Zhou S."/>
            <person name="Gentzbittel L."/>
            <person name="Childs K.L."/>
            <person name="Yandell M."/>
            <person name="Gundlach H."/>
            <person name="Mayer K.F."/>
            <person name="Schwartz D.C."/>
            <person name="Town C.D."/>
        </authorList>
    </citation>
    <scope>GENOME REANNOTATION</scope>
    <source>
        <strain evidence="1">A17</strain>
        <strain evidence="2 3">cv. Jemalong A17</strain>
    </source>
</reference>
<keyword evidence="3" id="KW-1185">Reference proteome</keyword>
<proteinExistence type="predicted"/>
<reference evidence="1 3" key="1">
    <citation type="journal article" date="2011" name="Nature">
        <title>The Medicago genome provides insight into the evolution of rhizobial symbioses.</title>
        <authorList>
            <person name="Young N.D."/>
            <person name="Debelle F."/>
            <person name="Oldroyd G.E."/>
            <person name="Geurts R."/>
            <person name="Cannon S.B."/>
            <person name="Udvardi M.K."/>
            <person name="Benedito V.A."/>
            <person name="Mayer K.F."/>
            <person name="Gouzy J."/>
            <person name="Schoof H."/>
            <person name="Van de Peer Y."/>
            <person name="Proost S."/>
            <person name="Cook D.R."/>
            <person name="Meyers B.C."/>
            <person name="Spannagl M."/>
            <person name="Cheung F."/>
            <person name="De Mita S."/>
            <person name="Krishnakumar V."/>
            <person name="Gundlach H."/>
            <person name="Zhou S."/>
            <person name="Mudge J."/>
            <person name="Bharti A.K."/>
            <person name="Murray J.D."/>
            <person name="Naoumkina M.A."/>
            <person name="Rosen B."/>
            <person name="Silverstein K.A."/>
            <person name="Tang H."/>
            <person name="Rombauts S."/>
            <person name="Zhao P.X."/>
            <person name="Zhou P."/>
            <person name="Barbe V."/>
            <person name="Bardou P."/>
            <person name="Bechner M."/>
            <person name="Bellec A."/>
            <person name="Berger A."/>
            <person name="Berges H."/>
            <person name="Bidwell S."/>
            <person name="Bisseling T."/>
            <person name="Choisne N."/>
            <person name="Couloux A."/>
            <person name="Denny R."/>
            <person name="Deshpande S."/>
            <person name="Dai X."/>
            <person name="Doyle J.J."/>
            <person name="Dudez A.M."/>
            <person name="Farmer A.D."/>
            <person name="Fouteau S."/>
            <person name="Franken C."/>
            <person name="Gibelin C."/>
            <person name="Gish J."/>
            <person name="Goldstein S."/>
            <person name="Gonzalez A.J."/>
            <person name="Green P.J."/>
            <person name="Hallab A."/>
            <person name="Hartog M."/>
            <person name="Hua A."/>
            <person name="Humphray S.J."/>
            <person name="Jeong D.H."/>
            <person name="Jing Y."/>
            <person name="Jocker A."/>
            <person name="Kenton S.M."/>
            <person name="Kim D.J."/>
            <person name="Klee K."/>
            <person name="Lai H."/>
            <person name="Lang C."/>
            <person name="Lin S."/>
            <person name="Macmil S.L."/>
            <person name="Magdelenat G."/>
            <person name="Matthews L."/>
            <person name="McCorrison J."/>
            <person name="Monaghan E.L."/>
            <person name="Mun J.H."/>
            <person name="Najar F.Z."/>
            <person name="Nicholson C."/>
            <person name="Noirot C."/>
            <person name="O'Bleness M."/>
            <person name="Paule C.R."/>
            <person name="Poulain J."/>
            <person name="Prion F."/>
            <person name="Qin B."/>
            <person name="Qu C."/>
            <person name="Retzel E.F."/>
            <person name="Riddle C."/>
            <person name="Sallet E."/>
            <person name="Samain S."/>
            <person name="Samson N."/>
            <person name="Sanders I."/>
            <person name="Saurat O."/>
            <person name="Scarpelli C."/>
            <person name="Schiex T."/>
            <person name="Segurens B."/>
            <person name="Severin A.J."/>
            <person name="Sherrier D.J."/>
            <person name="Shi R."/>
            <person name="Sims S."/>
            <person name="Singer S.R."/>
            <person name="Sinharoy S."/>
            <person name="Sterck L."/>
            <person name="Viollet A."/>
            <person name="Wang B.B."/>
            <person name="Wang K."/>
            <person name="Wang M."/>
            <person name="Wang X."/>
            <person name="Warfsmann J."/>
            <person name="Weissenbach J."/>
            <person name="White D.D."/>
            <person name="White J.D."/>
            <person name="Wiley G.B."/>
            <person name="Wincker P."/>
            <person name="Xing Y."/>
            <person name="Yang L."/>
            <person name="Yao Z."/>
            <person name="Ying F."/>
            <person name="Zhai J."/>
            <person name="Zhou L."/>
            <person name="Zuber A."/>
            <person name="Denarie J."/>
            <person name="Dixon R.A."/>
            <person name="May G.D."/>
            <person name="Schwartz D.C."/>
            <person name="Rogers J."/>
            <person name="Quetier F."/>
            <person name="Town C.D."/>
            <person name="Roe B.A."/>
        </authorList>
    </citation>
    <scope>NUCLEOTIDE SEQUENCE [LARGE SCALE GENOMIC DNA]</scope>
    <source>
        <strain evidence="1">A17</strain>
        <strain evidence="2 3">cv. Jemalong A17</strain>
    </source>
</reference>
<evidence type="ECO:0008006" key="4">
    <source>
        <dbReference type="Google" id="ProtNLM"/>
    </source>
</evidence>
<accession>A0A072TL17</accession>
<organism evidence="1 3">
    <name type="scientific">Medicago truncatula</name>
    <name type="common">Barrel medic</name>
    <name type="synonym">Medicago tribuloides</name>
    <dbReference type="NCBI Taxonomy" id="3880"/>
    <lineage>
        <taxon>Eukaryota</taxon>
        <taxon>Viridiplantae</taxon>
        <taxon>Streptophyta</taxon>
        <taxon>Embryophyta</taxon>
        <taxon>Tracheophyta</taxon>
        <taxon>Spermatophyta</taxon>
        <taxon>Magnoliopsida</taxon>
        <taxon>eudicotyledons</taxon>
        <taxon>Gunneridae</taxon>
        <taxon>Pentapetalae</taxon>
        <taxon>rosids</taxon>
        <taxon>fabids</taxon>
        <taxon>Fabales</taxon>
        <taxon>Fabaceae</taxon>
        <taxon>Papilionoideae</taxon>
        <taxon>50 kb inversion clade</taxon>
        <taxon>NPAAA clade</taxon>
        <taxon>Hologalegina</taxon>
        <taxon>IRL clade</taxon>
        <taxon>Trifolieae</taxon>
        <taxon>Medicago</taxon>
    </lineage>
</organism>
<dbReference type="Proteomes" id="UP000002051">
    <property type="component" value="Unassembled WGS sequence"/>
</dbReference>
<evidence type="ECO:0000313" key="2">
    <source>
        <dbReference type="EnsemblPlants" id="KEH17563"/>
    </source>
</evidence>
<gene>
    <name evidence="1" type="ORF">MTR_0008s0460</name>
</gene>
<reference evidence="2" key="3">
    <citation type="submission" date="2015-06" db="UniProtKB">
        <authorList>
            <consortium name="EnsemblPlants"/>
        </authorList>
    </citation>
    <scope>IDENTIFICATION</scope>
    <source>
        <strain evidence="2">cv. Jemalong A17</strain>
    </source>
</reference>
<dbReference type="AlphaFoldDB" id="A0A072TL17"/>
<evidence type="ECO:0000313" key="1">
    <source>
        <dbReference type="EMBL" id="KEH17563.1"/>
    </source>
</evidence>
<name>A0A072TL17_MEDTR</name>
<dbReference type="Gene3D" id="3.90.70.80">
    <property type="match status" value="1"/>
</dbReference>
<sequence length="199" mass="23014">MEEESRSEEMSRTLSLVLMRDCVPSQSYIFLLEMINVIWTPGCITYDGEQSQSQHTIQTKSHLSWHEFIDKVVDVAGDGHCGFRAVDRLCNMSHDDHWMICYHLQKEFIDEENERYQHFIGSDRQYKLVLGALTCSGIGSTPPDKWMIMPDLGCEVVGDDQDLYIVENLDREEKVEVEVKIEKDKNFNLNDCSADLRAN</sequence>
<dbReference type="HOGENOM" id="CLU_1374068_0_0_1"/>